<protein>
    <submittedName>
        <fullName evidence="1">Uncharacterized protein</fullName>
    </submittedName>
</protein>
<gene>
    <name evidence="1" type="ORF">JG688_00006040</name>
</gene>
<dbReference type="EMBL" id="JAENGY010000254">
    <property type="protein sequence ID" value="KAG6967961.1"/>
    <property type="molecule type" value="Genomic_DNA"/>
</dbReference>
<organism evidence="1 2">
    <name type="scientific">Phytophthora aleatoria</name>
    <dbReference type="NCBI Taxonomy" id="2496075"/>
    <lineage>
        <taxon>Eukaryota</taxon>
        <taxon>Sar</taxon>
        <taxon>Stramenopiles</taxon>
        <taxon>Oomycota</taxon>
        <taxon>Peronosporomycetes</taxon>
        <taxon>Peronosporales</taxon>
        <taxon>Peronosporaceae</taxon>
        <taxon>Phytophthora</taxon>
    </lineage>
</organism>
<reference evidence="1" key="1">
    <citation type="submission" date="2021-01" db="EMBL/GenBank/DDBJ databases">
        <title>Phytophthora aleatoria, a newly-described species from Pinus radiata is distinct from Phytophthora cactorum isolates based on comparative genomics.</title>
        <authorList>
            <person name="Mcdougal R."/>
            <person name="Panda P."/>
            <person name="Williams N."/>
            <person name="Studholme D.J."/>
        </authorList>
    </citation>
    <scope>NUCLEOTIDE SEQUENCE</scope>
    <source>
        <strain evidence="1">NZFS 4037</strain>
    </source>
</reference>
<proteinExistence type="predicted"/>
<keyword evidence="2" id="KW-1185">Reference proteome</keyword>
<sequence length="93" mass="10657">MAEFKIISDGLFWLQLLTVRKVLSFHSKIIGKLEGDSCDLFRVYDYFTRLHATWNKSVDVDSRVAAQLTSLTGISFHTSSMGYAYLLTPKYQD</sequence>
<dbReference type="AlphaFoldDB" id="A0A8J5IZ06"/>
<name>A0A8J5IZ06_9STRA</name>
<evidence type="ECO:0000313" key="2">
    <source>
        <dbReference type="Proteomes" id="UP000709295"/>
    </source>
</evidence>
<evidence type="ECO:0000313" key="1">
    <source>
        <dbReference type="EMBL" id="KAG6967961.1"/>
    </source>
</evidence>
<dbReference type="Proteomes" id="UP000709295">
    <property type="component" value="Unassembled WGS sequence"/>
</dbReference>
<accession>A0A8J5IZ06</accession>
<comment type="caution">
    <text evidence="1">The sequence shown here is derived from an EMBL/GenBank/DDBJ whole genome shotgun (WGS) entry which is preliminary data.</text>
</comment>